<sequence>MIPFQQKQILGTVRHSIFAIINASSCSKATETRHVFNCQDFNRRGIKTGVIHDVKTTVAQLKENVEMISNIKDLSKNGLTERLEMPTELLQRLATLTKQRSNSQLEDLKLKYVRDSDNARKFPRDTHDSPVGWTTSHVAQIPTYSYGPSETLAYLAYEIDANYATLYNAFRQLRNKDQDFQPSTMIDFGAGPGTASWVAKEFFNDSIQKYQIVEPSQAMTDAAQVLMEDFNGFSIRRSLDELRSEVLLNIKYDFIVMNYVLSEVTNDFERVKIMSVLWELLSENGYLVIVDRGSPWGSHQVRSARQFILDSVNDSEDFSVRVVAPCPHNEKCPASKGTWCHFVQRSPVVLRPRDGTPRRWHGQKGSKFSYVVMKKGSLLSTSEAETNASLKASVARMIRGPLLTKRNVILDLCTPQGVIERRTVTKGTSLREVYRASRKAHWGAEWPNDPNTYREERKS</sequence>
<dbReference type="GO" id="GO:0005763">
    <property type="term" value="C:mitochondrial small ribosomal subunit"/>
    <property type="evidence" value="ECO:0007669"/>
    <property type="project" value="TreeGrafter"/>
</dbReference>
<keyword evidence="5" id="KW-0411">Iron-sulfur</keyword>
<evidence type="ECO:0000256" key="3">
    <source>
        <dbReference type="ARBA" id="ARBA00022946"/>
    </source>
</evidence>
<dbReference type="PANTHER" id="PTHR13184:SF5">
    <property type="entry name" value="METHYLTRANSFERASE-LIKE PROTEIN 17, MITOCHONDRIAL"/>
    <property type="match status" value="1"/>
</dbReference>
<proteinExistence type="predicted"/>
<protein>
    <submittedName>
        <fullName evidence="8">Uncharacterized protein AlNc14C65G4640</fullName>
    </submittedName>
</protein>
<dbReference type="Gene3D" id="3.40.50.150">
    <property type="entry name" value="Vaccinia Virus protein VP39"/>
    <property type="match status" value="1"/>
</dbReference>
<keyword evidence="4" id="KW-0408">Iron</keyword>
<dbReference type="PANTHER" id="PTHR13184">
    <property type="entry name" value="37S RIBOSOMAL PROTEIN S22"/>
    <property type="match status" value="1"/>
</dbReference>
<evidence type="ECO:0000313" key="8">
    <source>
        <dbReference type="EMBL" id="CCA19192.1"/>
    </source>
</evidence>
<dbReference type="HOGENOM" id="CLU_047902_0_0_1"/>
<evidence type="ECO:0000256" key="2">
    <source>
        <dbReference type="ARBA" id="ARBA00022723"/>
    </source>
</evidence>
<evidence type="ECO:0000256" key="5">
    <source>
        <dbReference type="ARBA" id="ARBA00023014"/>
    </source>
</evidence>
<name>F0WDC0_9STRA</name>
<dbReference type="SUPFAM" id="SSF53335">
    <property type="entry name" value="S-adenosyl-L-methionine-dependent methyltransferases"/>
    <property type="match status" value="1"/>
</dbReference>
<gene>
    <name evidence="8" type="primary">AlNc14C65G4640</name>
    <name evidence="8" type="ORF">ALNC14_053350</name>
</gene>
<evidence type="ECO:0000256" key="7">
    <source>
        <dbReference type="ARBA" id="ARBA00045681"/>
    </source>
</evidence>
<dbReference type="GO" id="GO:0006412">
    <property type="term" value="P:translation"/>
    <property type="evidence" value="ECO:0007669"/>
    <property type="project" value="InterPro"/>
</dbReference>
<dbReference type="EMBL" id="FR824110">
    <property type="protein sequence ID" value="CCA19192.1"/>
    <property type="molecule type" value="Genomic_DNA"/>
</dbReference>
<keyword evidence="2" id="KW-0479">Metal-binding</keyword>
<dbReference type="InterPro" id="IPR015324">
    <property type="entry name" value="Ribosomal_Rsm22-like"/>
</dbReference>
<dbReference type="Pfam" id="PF09243">
    <property type="entry name" value="Rsm22"/>
    <property type="match status" value="1"/>
</dbReference>
<dbReference type="InterPro" id="IPR029063">
    <property type="entry name" value="SAM-dependent_MTases_sf"/>
</dbReference>
<keyword evidence="6" id="KW-0496">Mitochondrion</keyword>
<dbReference type="GO" id="GO:0046872">
    <property type="term" value="F:metal ion binding"/>
    <property type="evidence" value="ECO:0007669"/>
    <property type="project" value="UniProtKB-KW"/>
</dbReference>
<dbReference type="GO" id="GO:0051536">
    <property type="term" value="F:iron-sulfur cluster binding"/>
    <property type="evidence" value="ECO:0007669"/>
    <property type="project" value="UniProtKB-KW"/>
</dbReference>
<reference evidence="8" key="1">
    <citation type="journal article" date="2011" name="PLoS Biol.">
        <title>Gene gain and loss during evolution of obligate parasitism in the white rust pathogen of Arabidopsis thaliana.</title>
        <authorList>
            <person name="Kemen E."/>
            <person name="Gardiner A."/>
            <person name="Schultz-Larsen T."/>
            <person name="Kemen A.C."/>
            <person name="Balmuth A.L."/>
            <person name="Robert-Seilaniantz A."/>
            <person name="Bailey K."/>
            <person name="Holub E."/>
            <person name="Studholme D.J."/>
            <person name="Maclean D."/>
            <person name="Jones J.D."/>
        </authorList>
    </citation>
    <scope>NUCLEOTIDE SEQUENCE</scope>
</reference>
<accession>F0WDC0</accession>
<evidence type="ECO:0000256" key="1">
    <source>
        <dbReference type="ARBA" id="ARBA00004173"/>
    </source>
</evidence>
<dbReference type="GO" id="GO:0008168">
    <property type="term" value="F:methyltransferase activity"/>
    <property type="evidence" value="ECO:0007669"/>
    <property type="project" value="InterPro"/>
</dbReference>
<evidence type="ECO:0000256" key="4">
    <source>
        <dbReference type="ARBA" id="ARBA00023004"/>
    </source>
</evidence>
<comment type="subcellular location">
    <subcellularLocation>
        <location evidence="1">Mitochondrion</location>
    </subcellularLocation>
</comment>
<evidence type="ECO:0000256" key="6">
    <source>
        <dbReference type="ARBA" id="ARBA00023128"/>
    </source>
</evidence>
<organism evidence="8">
    <name type="scientific">Albugo laibachii Nc14</name>
    <dbReference type="NCBI Taxonomy" id="890382"/>
    <lineage>
        <taxon>Eukaryota</taxon>
        <taxon>Sar</taxon>
        <taxon>Stramenopiles</taxon>
        <taxon>Oomycota</taxon>
        <taxon>Peronosporomycetes</taxon>
        <taxon>Albuginales</taxon>
        <taxon>Albuginaceae</taxon>
        <taxon>Albugo</taxon>
    </lineage>
</organism>
<dbReference type="GO" id="GO:0003735">
    <property type="term" value="F:structural constituent of ribosome"/>
    <property type="evidence" value="ECO:0007669"/>
    <property type="project" value="TreeGrafter"/>
</dbReference>
<comment type="function">
    <text evidence="7">Mitochondrial ribosome (mitoribosome) assembly factor. Binds at the interface of the head and body domains of the mitochondrial small ribosomal subunit (mt-SSU), occluding the mRNA channel and preventing compaction of the head domain towards the body. Probable inactive methyltransferase: retains the characteristic folding and ability to bind S-adenosyl-L-methionine, but it probably lost its methyltransferase activity.</text>
</comment>
<keyword evidence="3" id="KW-0809">Transit peptide</keyword>
<dbReference type="InterPro" id="IPR052571">
    <property type="entry name" value="Mt_RNA_Methyltransferase"/>
</dbReference>
<dbReference type="AlphaFoldDB" id="F0WDC0"/>
<reference evidence="8" key="2">
    <citation type="submission" date="2011-02" db="EMBL/GenBank/DDBJ databases">
        <authorList>
            <person name="MacLean D."/>
        </authorList>
    </citation>
    <scope>NUCLEOTIDE SEQUENCE</scope>
</reference>